<keyword evidence="3" id="KW-1185">Reference proteome</keyword>
<evidence type="ECO:0000313" key="3">
    <source>
        <dbReference type="Proteomes" id="UP001177023"/>
    </source>
</evidence>
<gene>
    <name evidence="2" type="ORF">MSPICULIGERA_LOCUS13951</name>
</gene>
<dbReference type="Proteomes" id="UP001177023">
    <property type="component" value="Unassembled WGS sequence"/>
</dbReference>
<sequence>MTSTIHRGRLADDPAVRTPSRRDSPAPFDDPDEPQEVPVEKEKTRKRKRKGSESWGPGHLPPAVPRDQLQNYLPSSDPDHMEKNAKILQENLKKRHYGDRMHHWQPDLDGFQRIARRSGRKTLADNLDLGPGDDPDYRAKNSAILKDNLRRRGFEGPIREHRPWHDGINTFISPKFAKIQKTLDIPEEKKWAIFEDTLLAHQKKIDFDEKGLAARLGVPEAKWQASNEMGWTSSRGPGDCRTHGLLERT</sequence>
<organism evidence="2 3">
    <name type="scientific">Mesorhabditis spiculigera</name>
    <dbReference type="NCBI Taxonomy" id="96644"/>
    <lineage>
        <taxon>Eukaryota</taxon>
        <taxon>Metazoa</taxon>
        <taxon>Ecdysozoa</taxon>
        <taxon>Nematoda</taxon>
        <taxon>Chromadorea</taxon>
        <taxon>Rhabditida</taxon>
        <taxon>Rhabditina</taxon>
        <taxon>Rhabditomorpha</taxon>
        <taxon>Rhabditoidea</taxon>
        <taxon>Rhabditidae</taxon>
        <taxon>Mesorhabditinae</taxon>
        <taxon>Mesorhabditis</taxon>
    </lineage>
</organism>
<protein>
    <submittedName>
        <fullName evidence="2">Uncharacterized protein</fullName>
    </submittedName>
</protein>
<dbReference type="EMBL" id="CATQJA010002640">
    <property type="protein sequence ID" value="CAJ0575642.1"/>
    <property type="molecule type" value="Genomic_DNA"/>
</dbReference>
<reference evidence="2" key="1">
    <citation type="submission" date="2023-06" db="EMBL/GenBank/DDBJ databases">
        <authorList>
            <person name="Delattre M."/>
        </authorList>
    </citation>
    <scope>NUCLEOTIDE SEQUENCE</scope>
    <source>
        <strain evidence="2">AF72</strain>
    </source>
</reference>
<accession>A0AA36G132</accession>
<feature type="compositionally biased region" description="Basic and acidic residues" evidence="1">
    <location>
        <begin position="238"/>
        <end position="249"/>
    </location>
</feature>
<name>A0AA36G132_9BILA</name>
<evidence type="ECO:0000313" key="2">
    <source>
        <dbReference type="EMBL" id="CAJ0575642.1"/>
    </source>
</evidence>
<comment type="caution">
    <text evidence="2">The sequence shown here is derived from an EMBL/GenBank/DDBJ whole genome shotgun (WGS) entry which is preliminary data.</text>
</comment>
<feature type="region of interest" description="Disordered" evidence="1">
    <location>
        <begin position="1"/>
        <end position="80"/>
    </location>
</feature>
<feature type="non-terminal residue" evidence="2">
    <location>
        <position position="249"/>
    </location>
</feature>
<proteinExistence type="predicted"/>
<feature type="region of interest" description="Disordered" evidence="1">
    <location>
        <begin position="228"/>
        <end position="249"/>
    </location>
</feature>
<evidence type="ECO:0000256" key="1">
    <source>
        <dbReference type="SAM" id="MobiDB-lite"/>
    </source>
</evidence>
<feature type="compositionally biased region" description="Basic and acidic residues" evidence="1">
    <location>
        <begin position="9"/>
        <end position="24"/>
    </location>
</feature>
<dbReference type="AlphaFoldDB" id="A0AA36G132"/>